<accession>A0ABU2HK39</accession>
<evidence type="ECO:0000313" key="1">
    <source>
        <dbReference type="EMBL" id="MDS1311434.1"/>
    </source>
</evidence>
<gene>
    <name evidence="1" type="ORF">RKA07_15135</name>
</gene>
<keyword evidence="2" id="KW-1185">Reference proteome</keyword>
<dbReference type="RefSeq" id="WP_200205132.1">
    <property type="nucleotide sequence ID" value="NZ_JAVMBO010000017.1"/>
</dbReference>
<organism evidence="1 2">
    <name type="scientific">Marinobacter xiaoshiensis</name>
    <dbReference type="NCBI Taxonomy" id="3073652"/>
    <lineage>
        <taxon>Bacteria</taxon>
        <taxon>Pseudomonadati</taxon>
        <taxon>Pseudomonadota</taxon>
        <taxon>Gammaproteobacteria</taxon>
        <taxon>Pseudomonadales</taxon>
        <taxon>Marinobacteraceae</taxon>
        <taxon>Marinobacter</taxon>
    </lineage>
</organism>
<comment type="caution">
    <text evidence="1">The sequence shown here is derived from an EMBL/GenBank/DDBJ whole genome shotgun (WGS) entry which is preliminary data.</text>
</comment>
<protein>
    <recommendedName>
        <fullName evidence="3">DUF2931 family protein</fullName>
    </recommendedName>
</protein>
<dbReference type="PROSITE" id="PS51257">
    <property type="entry name" value="PROKAR_LIPOPROTEIN"/>
    <property type="match status" value="1"/>
</dbReference>
<evidence type="ECO:0008006" key="3">
    <source>
        <dbReference type="Google" id="ProtNLM"/>
    </source>
</evidence>
<dbReference type="EMBL" id="JAVMBO010000017">
    <property type="protein sequence ID" value="MDS1311434.1"/>
    <property type="molecule type" value="Genomic_DNA"/>
</dbReference>
<dbReference type="Proteomes" id="UP001267407">
    <property type="component" value="Unassembled WGS sequence"/>
</dbReference>
<proteinExistence type="predicted"/>
<name>A0ABU2HK39_9GAMM</name>
<sequence length="194" mass="21188">MTGIIRSFLIFAIIGAMMGCTSEPKTYAYSIIVAGGPSGWPVWVEEVTLNGDRRVPAGAISYGYDQTPPTGGRVVMGPSSAPEYVEARWFSHRTGTFHEILLSMPEGFEKSLSTWFDRYPTPAYRHYFIVGFSGKGEALAWWRASCTDCEDAQDGGFAAPIVASFPAETVKGDTSGYDAQTQYYIDKGAIPPVR</sequence>
<evidence type="ECO:0000313" key="2">
    <source>
        <dbReference type="Proteomes" id="UP001267407"/>
    </source>
</evidence>
<reference evidence="1" key="1">
    <citation type="submission" date="2023-09" db="EMBL/GenBank/DDBJ databases">
        <title>Marinobacter sediminicola sp. nov. and Marinobacter maritimum sp. nov., isolated from marine sediment.</title>
        <authorList>
            <person name="An J."/>
        </authorList>
    </citation>
    <scope>NUCLEOTIDE SEQUENCE</scope>
    <source>
        <strain evidence="1">F60267</strain>
    </source>
</reference>